<dbReference type="Proteomes" id="UP000054495">
    <property type="component" value="Unassembled WGS sequence"/>
</dbReference>
<dbReference type="InterPro" id="IPR051333">
    <property type="entry name" value="CLIP_Serine_Protease"/>
</dbReference>
<dbReference type="InterPro" id="IPR001314">
    <property type="entry name" value="Peptidase_S1A"/>
</dbReference>
<evidence type="ECO:0000313" key="5">
    <source>
        <dbReference type="EMBL" id="EPB79718.1"/>
    </source>
</evidence>
<keyword evidence="1" id="KW-1015">Disulfide bond</keyword>
<dbReference type="SMART" id="SM00020">
    <property type="entry name" value="Tryp_SPc"/>
    <property type="match status" value="1"/>
</dbReference>
<evidence type="ECO:0000259" key="4">
    <source>
        <dbReference type="PROSITE" id="PS50240"/>
    </source>
</evidence>
<feature type="region of interest" description="Disordered" evidence="3">
    <location>
        <begin position="309"/>
        <end position="342"/>
    </location>
</feature>
<dbReference type="InterPro" id="IPR033116">
    <property type="entry name" value="TRYPSIN_SER"/>
</dbReference>
<dbReference type="GO" id="GO:0004252">
    <property type="term" value="F:serine-type endopeptidase activity"/>
    <property type="evidence" value="ECO:0007669"/>
    <property type="project" value="InterPro"/>
</dbReference>
<dbReference type="FunFam" id="2.40.10.10:FF:000068">
    <property type="entry name" value="transmembrane protease serine 2"/>
    <property type="match status" value="1"/>
</dbReference>
<sequence length="370" mass="41281">MRRCPVRLMQLYFPIPEPDSVDWADFAIDRYATFKSTLEPSAPSRKMDLHSSTKYEGFDKELASIGERVQRNEYPFVAAFYVELKKLVGDQDLILRSSKPFCSGALISRRHIMTAAHCFAETTSIDQNNIVVTAGSSCADPGQCLSDNRLKSHKIDKVIVHPKHTSNPIANDVAIVALDKEVSMREAKPICMPTEEQKVSAPLVVAGFGLNESMTFPGLQMVKYSWYKEKSGYIETVSESQSVCRGDSGSPLFQSNDKQKLVLMGITSAMKPDCTIDWPVRINYFMDVRKHVDWICDETGVCPVNAKVEEQTTTSPRPESSTAASTHELERTTKRTTRPPPRDANGILLWNGLLVSIPVLLNVDINKSFA</sequence>
<protein>
    <submittedName>
        <fullName evidence="5">Trypsin</fullName>
    </submittedName>
</protein>
<dbReference type="PANTHER" id="PTHR24260">
    <property type="match status" value="1"/>
</dbReference>
<accession>A0A0D6M892</accession>
<organism evidence="5 6">
    <name type="scientific">Ancylostoma ceylanicum</name>
    <dbReference type="NCBI Taxonomy" id="53326"/>
    <lineage>
        <taxon>Eukaryota</taxon>
        <taxon>Metazoa</taxon>
        <taxon>Ecdysozoa</taxon>
        <taxon>Nematoda</taxon>
        <taxon>Chromadorea</taxon>
        <taxon>Rhabditida</taxon>
        <taxon>Rhabditina</taxon>
        <taxon>Rhabditomorpha</taxon>
        <taxon>Strongyloidea</taxon>
        <taxon>Ancylostomatidae</taxon>
        <taxon>Ancylostomatinae</taxon>
        <taxon>Ancylostoma</taxon>
    </lineage>
</organism>
<evidence type="ECO:0000256" key="3">
    <source>
        <dbReference type="SAM" id="MobiDB-lite"/>
    </source>
</evidence>
<keyword evidence="2" id="KW-0720">Serine protease</keyword>
<keyword evidence="6" id="KW-1185">Reference proteome</keyword>
<dbReference type="PROSITE" id="PS00134">
    <property type="entry name" value="TRYPSIN_HIS"/>
    <property type="match status" value="1"/>
</dbReference>
<evidence type="ECO:0000256" key="2">
    <source>
        <dbReference type="RuleBase" id="RU363034"/>
    </source>
</evidence>
<proteinExistence type="predicted"/>
<dbReference type="PANTHER" id="PTHR24260:SF136">
    <property type="entry name" value="GH08193P-RELATED"/>
    <property type="match status" value="1"/>
</dbReference>
<keyword evidence="2" id="KW-0645">Protease</keyword>
<keyword evidence="2" id="KW-0378">Hydrolase</keyword>
<dbReference type="InterPro" id="IPR009003">
    <property type="entry name" value="Peptidase_S1_PA"/>
</dbReference>
<dbReference type="PRINTS" id="PR00722">
    <property type="entry name" value="CHYMOTRYPSIN"/>
</dbReference>
<dbReference type="InterPro" id="IPR018114">
    <property type="entry name" value="TRYPSIN_HIS"/>
</dbReference>
<dbReference type="Gene3D" id="2.40.10.10">
    <property type="entry name" value="Trypsin-like serine proteases"/>
    <property type="match status" value="2"/>
</dbReference>
<feature type="domain" description="Peptidase S1" evidence="4">
    <location>
        <begin position="64"/>
        <end position="300"/>
    </location>
</feature>
<dbReference type="PROSITE" id="PS50240">
    <property type="entry name" value="TRYPSIN_DOM"/>
    <property type="match status" value="1"/>
</dbReference>
<feature type="compositionally biased region" description="Polar residues" evidence="3">
    <location>
        <begin position="311"/>
        <end position="325"/>
    </location>
</feature>
<dbReference type="InterPro" id="IPR001254">
    <property type="entry name" value="Trypsin_dom"/>
</dbReference>
<dbReference type="InterPro" id="IPR043504">
    <property type="entry name" value="Peptidase_S1_PA_chymotrypsin"/>
</dbReference>
<dbReference type="Pfam" id="PF00089">
    <property type="entry name" value="Trypsin"/>
    <property type="match status" value="1"/>
</dbReference>
<reference evidence="5 6" key="1">
    <citation type="submission" date="2013-05" db="EMBL/GenBank/DDBJ databases">
        <title>Draft genome of the parasitic nematode Anyclostoma ceylanicum.</title>
        <authorList>
            <person name="Mitreva M."/>
        </authorList>
    </citation>
    <scope>NUCLEOTIDE SEQUENCE [LARGE SCALE GENOMIC DNA]</scope>
</reference>
<name>A0A0D6M892_9BILA</name>
<dbReference type="AlphaFoldDB" id="A0A0D6M892"/>
<evidence type="ECO:0000256" key="1">
    <source>
        <dbReference type="ARBA" id="ARBA00023157"/>
    </source>
</evidence>
<gene>
    <name evidence="5" type="ORF">ANCCEY_01262</name>
</gene>
<dbReference type="SUPFAM" id="SSF50494">
    <property type="entry name" value="Trypsin-like serine proteases"/>
    <property type="match status" value="1"/>
</dbReference>
<dbReference type="PROSITE" id="PS00135">
    <property type="entry name" value="TRYPSIN_SER"/>
    <property type="match status" value="1"/>
</dbReference>
<dbReference type="GO" id="GO:0006508">
    <property type="term" value="P:proteolysis"/>
    <property type="evidence" value="ECO:0007669"/>
    <property type="project" value="UniProtKB-KW"/>
</dbReference>
<dbReference type="EMBL" id="KE124790">
    <property type="protein sequence ID" value="EPB79718.1"/>
    <property type="molecule type" value="Genomic_DNA"/>
</dbReference>
<evidence type="ECO:0000313" key="6">
    <source>
        <dbReference type="Proteomes" id="UP000054495"/>
    </source>
</evidence>